<feature type="transmembrane region" description="Helical" evidence="11">
    <location>
        <begin position="20"/>
        <end position="38"/>
    </location>
</feature>
<evidence type="ECO:0000256" key="6">
    <source>
        <dbReference type="ARBA" id="ARBA00022824"/>
    </source>
</evidence>
<evidence type="ECO:0000256" key="9">
    <source>
        <dbReference type="ARBA" id="ARBA00023136"/>
    </source>
</evidence>
<dbReference type="CDD" id="cd04105">
    <property type="entry name" value="SR_beta"/>
    <property type="match status" value="1"/>
</dbReference>
<dbReference type="AlphaFoldDB" id="A0A836FQI2"/>
<dbReference type="GO" id="GO:0006886">
    <property type="term" value="P:intracellular protein transport"/>
    <property type="evidence" value="ECO:0007669"/>
    <property type="project" value="TreeGrafter"/>
</dbReference>
<dbReference type="Proteomes" id="UP000669903">
    <property type="component" value="Unassembled WGS sequence"/>
</dbReference>
<evidence type="ECO:0000313" key="13">
    <source>
        <dbReference type="Proteomes" id="UP000669903"/>
    </source>
</evidence>
<organism evidence="12 13">
    <name type="scientific">Acromyrmex charruanus</name>
    <dbReference type="NCBI Taxonomy" id="2715315"/>
    <lineage>
        <taxon>Eukaryota</taxon>
        <taxon>Metazoa</taxon>
        <taxon>Ecdysozoa</taxon>
        <taxon>Arthropoda</taxon>
        <taxon>Hexapoda</taxon>
        <taxon>Insecta</taxon>
        <taxon>Pterygota</taxon>
        <taxon>Neoptera</taxon>
        <taxon>Endopterygota</taxon>
        <taxon>Hymenoptera</taxon>
        <taxon>Apocrita</taxon>
        <taxon>Aculeata</taxon>
        <taxon>Formicoidea</taxon>
        <taxon>Formicidae</taxon>
        <taxon>Myrmicinae</taxon>
        <taxon>Acromyrmex</taxon>
    </lineage>
</organism>
<keyword evidence="10" id="KW-0675">Receptor</keyword>
<evidence type="ECO:0000256" key="10">
    <source>
        <dbReference type="ARBA" id="ARBA00023170"/>
    </source>
</evidence>
<evidence type="ECO:0000256" key="4">
    <source>
        <dbReference type="ARBA" id="ARBA00022692"/>
    </source>
</evidence>
<comment type="similarity">
    <text evidence="2">Belongs to the SRP receptor beta subunit family.</text>
</comment>
<proteinExistence type="inferred from homology"/>
<dbReference type="GO" id="GO:0005794">
    <property type="term" value="C:Golgi apparatus"/>
    <property type="evidence" value="ECO:0007669"/>
    <property type="project" value="TreeGrafter"/>
</dbReference>
<dbReference type="PROSITE" id="PS51417">
    <property type="entry name" value="ARF"/>
    <property type="match status" value="1"/>
</dbReference>
<gene>
    <name evidence="12" type="primary">Srprb</name>
    <name evidence="12" type="ORF">G6Z76_0009850</name>
</gene>
<evidence type="ECO:0000256" key="11">
    <source>
        <dbReference type="SAM" id="Phobius"/>
    </source>
</evidence>
<dbReference type="Gene3D" id="3.40.50.300">
    <property type="entry name" value="P-loop containing nucleotide triphosphate hydrolases"/>
    <property type="match status" value="1"/>
</dbReference>
<evidence type="ECO:0000256" key="1">
    <source>
        <dbReference type="ARBA" id="ARBA00004389"/>
    </source>
</evidence>
<dbReference type="InterPro" id="IPR019009">
    <property type="entry name" value="SRP_receptor_beta_su"/>
</dbReference>
<evidence type="ECO:0000256" key="7">
    <source>
        <dbReference type="ARBA" id="ARBA00022989"/>
    </source>
</evidence>
<keyword evidence="6" id="KW-0256">Endoplasmic reticulum</keyword>
<reference evidence="12" key="1">
    <citation type="submission" date="2020-03" db="EMBL/GenBank/DDBJ databases">
        <title>Relaxed selection underlies rapid genomic changes in the transitions from sociality to social parasitism in ants.</title>
        <authorList>
            <person name="Bi X."/>
        </authorList>
    </citation>
    <scope>NUCLEOTIDE SEQUENCE</scope>
    <source>
        <strain evidence="12">BGI-DK2014a</strain>
        <tissue evidence="12">Whole body</tissue>
    </source>
</reference>
<dbReference type="PANTHER" id="PTHR45909:SF1">
    <property type="entry name" value="ADP-RIBOSYLATION FACTOR-RELATED PROTEIN 1"/>
    <property type="match status" value="1"/>
</dbReference>
<sequence length="246" mass="28097">MKKYVEQLLKGDDSSQSLHLALLVAAFVLIILVLFVFWRKRKSKGNIILLTGLSDSGKTLIYARLLCSQFVKTYTSVKENIGNITINYRFLRIVDIPGDERLRGKYFDKYKSSVKGLVYIIDAVTIQKEIRDVAEYLYNLLSDPDIQKNVPVLIMCNKQDQTMAKGCYVIKALLEKEMNLLRMTKTSQLEATDASSTNVFLGKQGKHFEFSHLDSQIDFVESYASNDDSQMSANIEELKKWLIKIA</sequence>
<keyword evidence="4 11" id="KW-0812">Transmembrane</keyword>
<comment type="caution">
    <text evidence="12">The sequence shown here is derived from an EMBL/GenBank/DDBJ whole genome shotgun (WGS) entry which is preliminary data.</text>
</comment>
<evidence type="ECO:0000313" key="12">
    <source>
        <dbReference type="EMBL" id="KAG5329596.1"/>
    </source>
</evidence>
<feature type="non-terminal residue" evidence="12">
    <location>
        <position position="1"/>
    </location>
</feature>
<dbReference type="Pfam" id="PF09439">
    <property type="entry name" value="SRPRB"/>
    <property type="match status" value="1"/>
</dbReference>
<dbReference type="EMBL" id="JAANIC010006131">
    <property type="protein sequence ID" value="KAG5329596.1"/>
    <property type="molecule type" value="Genomic_DNA"/>
</dbReference>
<dbReference type="GO" id="GO:0003924">
    <property type="term" value="F:GTPase activity"/>
    <property type="evidence" value="ECO:0007669"/>
    <property type="project" value="TreeGrafter"/>
</dbReference>
<dbReference type="GO" id="GO:0005789">
    <property type="term" value="C:endoplasmic reticulum membrane"/>
    <property type="evidence" value="ECO:0007669"/>
    <property type="project" value="UniProtKB-SubCell"/>
</dbReference>
<dbReference type="SUPFAM" id="SSF52540">
    <property type="entry name" value="P-loop containing nucleoside triphosphate hydrolases"/>
    <property type="match status" value="1"/>
</dbReference>
<dbReference type="InterPro" id="IPR027417">
    <property type="entry name" value="P-loop_NTPase"/>
</dbReference>
<dbReference type="GO" id="GO:0005525">
    <property type="term" value="F:GTP binding"/>
    <property type="evidence" value="ECO:0007669"/>
    <property type="project" value="UniProtKB-KW"/>
</dbReference>
<dbReference type="PANTHER" id="PTHR45909">
    <property type="entry name" value="ADP-RIBOSYLATION FACTOR-RELATED PROTEIN 1"/>
    <property type="match status" value="1"/>
</dbReference>
<dbReference type="GO" id="GO:0043001">
    <property type="term" value="P:Golgi to plasma membrane protein transport"/>
    <property type="evidence" value="ECO:0007669"/>
    <property type="project" value="TreeGrafter"/>
</dbReference>
<keyword evidence="9 11" id="KW-0472">Membrane</keyword>
<protein>
    <recommendedName>
        <fullName evidence="3">Signal recognition particle receptor subunit beta</fullName>
    </recommendedName>
</protein>
<evidence type="ECO:0000256" key="2">
    <source>
        <dbReference type="ARBA" id="ARBA00005619"/>
    </source>
</evidence>
<feature type="non-terminal residue" evidence="12">
    <location>
        <position position="246"/>
    </location>
</feature>
<evidence type="ECO:0000256" key="8">
    <source>
        <dbReference type="ARBA" id="ARBA00023134"/>
    </source>
</evidence>
<evidence type="ECO:0000256" key="3">
    <source>
        <dbReference type="ARBA" id="ARBA00020256"/>
    </source>
</evidence>
<keyword evidence="7 11" id="KW-1133">Transmembrane helix</keyword>
<keyword evidence="5" id="KW-0547">Nucleotide-binding</keyword>
<keyword evidence="13" id="KW-1185">Reference proteome</keyword>
<keyword evidence="8" id="KW-0342">GTP-binding</keyword>
<comment type="subcellular location">
    <subcellularLocation>
        <location evidence="1">Endoplasmic reticulum membrane</location>
        <topology evidence="1">Single-pass membrane protein</topology>
    </subcellularLocation>
</comment>
<evidence type="ECO:0000256" key="5">
    <source>
        <dbReference type="ARBA" id="ARBA00022741"/>
    </source>
</evidence>
<name>A0A836FQI2_9HYME</name>
<dbReference type="GO" id="GO:0034067">
    <property type="term" value="P:protein localization to Golgi apparatus"/>
    <property type="evidence" value="ECO:0007669"/>
    <property type="project" value="TreeGrafter"/>
</dbReference>
<dbReference type="InterPro" id="IPR024156">
    <property type="entry name" value="Small_GTPase_ARF"/>
</dbReference>
<accession>A0A836FQI2</accession>